<name>A0A9Q8TBL1_9PEZI</name>
<gene>
    <name evidence="1" type="ORF">CLUP02_17197</name>
</gene>
<protein>
    <submittedName>
        <fullName evidence="1">Uncharacterized protein</fullName>
    </submittedName>
</protein>
<dbReference type="EMBL" id="CP019481">
    <property type="protein sequence ID" value="UQC91661.1"/>
    <property type="molecule type" value="Genomic_DNA"/>
</dbReference>
<dbReference type="RefSeq" id="XP_049153257.1">
    <property type="nucleotide sequence ID" value="XM_049296110.1"/>
</dbReference>
<evidence type="ECO:0000313" key="2">
    <source>
        <dbReference type="Proteomes" id="UP000830671"/>
    </source>
</evidence>
<organism evidence="1 2">
    <name type="scientific">Colletotrichum lupini</name>
    <dbReference type="NCBI Taxonomy" id="145971"/>
    <lineage>
        <taxon>Eukaryota</taxon>
        <taxon>Fungi</taxon>
        <taxon>Dikarya</taxon>
        <taxon>Ascomycota</taxon>
        <taxon>Pezizomycotina</taxon>
        <taxon>Sordariomycetes</taxon>
        <taxon>Hypocreomycetidae</taxon>
        <taxon>Glomerellales</taxon>
        <taxon>Glomerellaceae</taxon>
        <taxon>Colletotrichum</taxon>
        <taxon>Colletotrichum acutatum species complex</taxon>
    </lineage>
</organism>
<dbReference type="Proteomes" id="UP000830671">
    <property type="component" value="Chromosome 9"/>
</dbReference>
<reference evidence="1" key="1">
    <citation type="journal article" date="2021" name="Mol. Plant Microbe Interact.">
        <title>Complete Genome Sequence of the Plant-Pathogenic Fungus Colletotrichum lupini.</title>
        <authorList>
            <person name="Baroncelli R."/>
            <person name="Pensec F."/>
            <person name="Da Lio D."/>
            <person name="Boufleur T."/>
            <person name="Vicente I."/>
            <person name="Sarrocco S."/>
            <person name="Picot A."/>
            <person name="Baraldi E."/>
            <person name="Sukno S."/>
            <person name="Thon M."/>
            <person name="Le Floch G."/>
        </authorList>
    </citation>
    <scope>NUCLEOTIDE SEQUENCE</scope>
    <source>
        <strain evidence="1">IMI 504893</strain>
    </source>
</reference>
<proteinExistence type="predicted"/>
<dbReference type="GeneID" id="73351120"/>
<accession>A0A9Q8TBL1</accession>
<evidence type="ECO:0000313" key="1">
    <source>
        <dbReference type="EMBL" id="UQC91661.1"/>
    </source>
</evidence>
<dbReference type="AlphaFoldDB" id="A0A9Q8TBL1"/>
<sequence length="72" mass="7846">MSSTYRRSARLACGGVQRIDSTQESETGTRWENGFVPWGASRAAAMEAPSTSPKSPDRLPPYLCNQCHDTVA</sequence>
<keyword evidence="2" id="KW-1185">Reference proteome</keyword>
<dbReference type="KEGG" id="clup:CLUP02_17197"/>